<dbReference type="EMBL" id="JAHYIQ010000016">
    <property type="protein sequence ID" value="KAK1125338.1"/>
    <property type="molecule type" value="Genomic_DNA"/>
</dbReference>
<comment type="caution">
    <text evidence="1">The sequence shown here is derived from an EMBL/GenBank/DDBJ whole genome shotgun (WGS) entry which is preliminary data.</text>
</comment>
<dbReference type="AlphaFoldDB" id="A0AA40KLX9"/>
<evidence type="ECO:0000313" key="1">
    <source>
        <dbReference type="EMBL" id="KAK1125338.1"/>
    </source>
</evidence>
<sequence>MFRWPLVTSTATADSNLLRLLSSRRPPLLTANPPKVPGFSPVLSTGVAHRKKTAEHFADFATSKDGILYDASNAALQDLIAESVDCGLEFYVKLLDYDETSIIEIPTKYSGNIFLNYPTIEFVDLKKCLKKLKYQPNLKAATDILVQAIT</sequence>
<reference evidence="1" key="1">
    <citation type="submission" date="2021-10" db="EMBL/GenBank/DDBJ databases">
        <title>Melipona bicolor Genome sequencing and assembly.</title>
        <authorList>
            <person name="Araujo N.S."/>
            <person name="Arias M.C."/>
        </authorList>
    </citation>
    <scope>NUCLEOTIDE SEQUENCE</scope>
    <source>
        <strain evidence="1">USP_2M_L1-L4_2017</strain>
        <tissue evidence="1">Whole body</tissue>
    </source>
</reference>
<dbReference type="Proteomes" id="UP001177670">
    <property type="component" value="Unassembled WGS sequence"/>
</dbReference>
<keyword evidence="2" id="KW-1185">Reference proteome</keyword>
<name>A0AA40KLX9_9HYME</name>
<organism evidence="1 2">
    <name type="scientific">Melipona bicolor</name>
    <dbReference type="NCBI Taxonomy" id="60889"/>
    <lineage>
        <taxon>Eukaryota</taxon>
        <taxon>Metazoa</taxon>
        <taxon>Ecdysozoa</taxon>
        <taxon>Arthropoda</taxon>
        <taxon>Hexapoda</taxon>
        <taxon>Insecta</taxon>
        <taxon>Pterygota</taxon>
        <taxon>Neoptera</taxon>
        <taxon>Endopterygota</taxon>
        <taxon>Hymenoptera</taxon>
        <taxon>Apocrita</taxon>
        <taxon>Aculeata</taxon>
        <taxon>Apoidea</taxon>
        <taxon>Anthophila</taxon>
        <taxon>Apidae</taxon>
        <taxon>Melipona</taxon>
    </lineage>
</organism>
<gene>
    <name evidence="1" type="ORF">K0M31_005708</name>
</gene>
<evidence type="ECO:0000313" key="2">
    <source>
        <dbReference type="Proteomes" id="UP001177670"/>
    </source>
</evidence>
<protein>
    <submittedName>
        <fullName evidence="1">Uncharacterized protein</fullName>
    </submittedName>
</protein>
<proteinExistence type="predicted"/>
<accession>A0AA40KLX9</accession>